<comment type="similarity">
    <text evidence="1">Belongs to the sigma-70 factor family. ECF subfamily.</text>
</comment>
<dbReference type="PANTHER" id="PTHR43133">
    <property type="entry name" value="RNA POLYMERASE ECF-TYPE SIGMA FACTO"/>
    <property type="match status" value="1"/>
</dbReference>
<dbReference type="InterPro" id="IPR039425">
    <property type="entry name" value="RNA_pol_sigma-70-like"/>
</dbReference>
<dbReference type="SUPFAM" id="SSF88946">
    <property type="entry name" value="Sigma2 domain of RNA polymerase sigma factors"/>
    <property type="match status" value="1"/>
</dbReference>
<organism evidence="8 11">
    <name type="scientific">Aeromicrobium tamlense</name>
    <dbReference type="NCBI Taxonomy" id="375541"/>
    <lineage>
        <taxon>Bacteria</taxon>
        <taxon>Bacillati</taxon>
        <taxon>Actinomycetota</taxon>
        <taxon>Actinomycetes</taxon>
        <taxon>Propionibacteriales</taxon>
        <taxon>Nocardioidaceae</taxon>
        <taxon>Aeromicrobium</taxon>
    </lineage>
</organism>
<keyword evidence="10" id="KW-1185">Reference proteome</keyword>
<gene>
    <name evidence="9" type="ORF">BJ975_003183</name>
    <name evidence="8" type="ORF">IDH50_04780</name>
</gene>
<evidence type="ECO:0000259" key="7">
    <source>
        <dbReference type="Pfam" id="PF08281"/>
    </source>
</evidence>
<feature type="domain" description="RNA polymerase sigma-70 region 2" evidence="6">
    <location>
        <begin position="24"/>
        <end position="89"/>
    </location>
</feature>
<dbReference type="RefSeq" id="WP_179427764.1">
    <property type="nucleotide sequence ID" value="NZ_BAAAMP010000002.1"/>
</dbReference>
<dbReference type="InterPro" id="IPR013325">
    <property type="entry name" value="RNA_pol_sigma_r2"/>
</dbReference>
<dbReference type="Gene3D" id="1.10.1740.10">
    <property type="match status" value="1"/>
</dbReference>
<dbReference type="GO" id="GO:0003677">
    <property type="term" value="F:DNA binding"/>
    <property type="evidence" value="ECO:0007669"/>
    <property type="project" value="UniProtKB-KW"/>
</dbReference>
<dbReference type="InterPro" id="IPR014284">
    <property type="entry name" value="RNA_pol_sigma-70_dom"/>
</dbReference>
<feature type="domain" description="RNA polymerase sigma factor 70 region 4 type 2" evidence="7">
    <location>
        <begin position="130"/>
        <end position="169"/>
    </location>
</feature>
<dbReference type="InterPro" id="IPR013249">
    <property type="entry name" value="RNA_pol_sigma70_r4_t2"/>
</dbReference>
<evidence type="ECO:0000313" key="8">
    <source>
        <dbReference type="EMBL" id="MBD1269538.1"/>
    </source>
</evidence>
<keyword evidence="3" id="KW-0731">Sigma factor</keyword>
<name>A0A8I0FVR7_9ACTN</name>
<evidence type="ECO:0000256" key="3">
    <source>
        <dbReference type="ARBA" id="ARBA00023082"/>
    </source>
</evidence>
<evidence type="ECO:0000313" key="10">
    <source>
        <dbReference type="Proteomes" id="UP000587211"/>
    </source>
</evidence>
<keyword evidence="2" id="KW-0805">Transcription regulation</keyword>
<proteinExistence type="inferred from homology"/>
<dbReference type="Pfam" id="PF08281">
    <property type="entry name" value="Sigma70_r4_2"/>
    <property type="match status" value="1"/>
</dbReference>
<dbReference type="InterPro" id="IPR007627">
    <property type="entry name" value="RNA_pol_sigma70_r2"/>
</dbReference>
<protein>
    <submittedName>
        <fullName evidence="8">RNA polymerase sigma factor</fullName>
    </submittedName>
    <submittedName>
        <fullName evidence="9">RNA polymerase sigma-70 factor (ECF subfamily)</fullName>
    </submittedName>
</protein>
<comment type="caution">
    <text evidence="8">The sequence shown here is derived from an EMBL/GenBank/DDBJ whole genome shotgun (WGS) entry which is preliminary data.</text>
</comment>
<dbReference type="Proteomes" id="UP000587211">
    <property type="component" value="Unassembled WGS sequence"/>
</dbReference>
<dbReference type="NCBIfam" id="TIGR02937">
    <property type="entry name" value="sigma70-ECF"/>
    <property type="match status" value="1"/>
</dbReference>
<dbReference type="Gene3D" id="1.10.10.10">
    <property type="entry name" value="Winged helix-like DNA-binding domain superfamily/Winged helix DNA-binding domain"/>
    <property type="match status" value="1"/>
</dbReference>
<dbReference type="GO" id="GO:0006352">
    <property type="term" value="P:DNA-templated transcription initiation"/>
    <property type="evidence" value="ECO:0007669"/>
    <property type="project" value="InterPro"/>
</dbReference>
<dbReference type="EMBL" id="JACBZN010000001">
    <property type="protein sequence ID" value="NYI39808.1"/>
    <property type="molecule type" value="Genomic_DNA"/>
</dbReference>
<keyword evidence="4" id="KW-0238">DNA-binding</keyword>
<dbReference type="PANTHER" id="PTHR43133:SF8">
    <property type="entry name" value="RNA POLYMERASE SIGMA FACTOR HI_1459-RELATED"/>
    <property type="match status" value="1"/>
</dbReference>
<accession>A0A8I0FVR7</accession>
<evidence type="ECO:0000256" key="5">
    <source>
        <dbReference type="ARBA" id="ARBA00023163"/>
    </source>
</evidence>
<evidence type="ECO:0000259" key="6">
    <source>
        <dbReference type="Pfam" id="PF04542"/>
    </source>
</evidence>
<dbReference type="InterPro" id="IPR013324">
    <property type="entry name" value="RNA_pol_sigma_r3/r4-like"/>
</dbReference>
<keyword evidence="5" id="KW-0804">Transcription</keyword>
<reference evidence="8" key="2">
    <citation type="submission" date="2020-09" db="EMBL/GenBank/DDBJ databases">
        <title>Novel species in genus Aeromicrobium.</title>
        <authorList>
            <person name="Zhang G."/>
        </authorList>
    </citation>
    <scope>NUCLEOTIDE SEQUENCE</scope>
    <source>
        <strain evidence="8">SSW1-57</strain>
    </source>
</reference>
<evidence type="ECO:0000313" key="9">
    <source>
        <dbReference type="EMBL" id="NYI39808.1"/>
    </source>
</evidence>
<sequence>MDVHHALVARARAGDRAALEDLLGQVRPLVQRRCRRVLPYPQDAEEAAQDALLTIATRLDTWAARGSFEAWAAMVATNQARMTYRTLKRRSVERGLDAAPETADPARTSVVAGTRLDLLDAIEALEERHPETVEALVLRDLGGLPYDEIATILGVALGTVKARIHTARRFVRAQLTAGADA</sequence>
<dbReference type="InterPro" id="IPR036388">
    <property type="entry name" value="WH-like_DNA-bd_sf"/>
</dbReference>
<evidence type="ECO:0000256" key="1">
    <source>
        <dbReference type="ARBA" id="ARBA00010641"/>
    </source>
</evidence>
<evidence type="ECO:0000256" key="2">
    <source>
        <dbReference type="ARBA" id="ARBA00023015"/>
    </source>
</evidence>
<reference evidence="9 10" key="1">
    <citation type="submission" date="2020-07" db="EMBL/GenBank/DDBJ databases">
        <title>Sequencing the genomes of 1000 actinobacteria strains.</title>
        <authorList>
            <person name="Klenk H.-P."/>
        </authorList>
    </citation>
    <scope>NUCLEOTIDE SEQUENCE [LARGE SCALE GENOMIC DNA]</scope>
    <source>
        <strain evidence="9 10">DSM 19087</strain>
    </source>
</reference>
<dbReference type="CDD" id="cd06171">
    <property type="entry name" value="Sigma70_r4"/>
    <property type="match status" value="1"/>
</dbReference>
<evidence type="ECO:0000313" key="11">
    <source>
        <dbReference type="Proteomes" id="UP000659061"/>
    </source>
</evidence>
<dbReference type="EMBL" id="JACWMT010000001">
    <property type="protein sequence ID" value="MBD1269538.1"/>
    <property type="molecule type" value="Genomic_DNA"/>
</dbReference>
<dbReference type="SUPFAM" id="SSF88659">
    <property type="entry name" value="Sigma3 and sigma4 domains of RNA polymerase sigma factors"/>
    <property type="match status" value="1"/>
</dbReference>
<dbReference type="GO" id="GO:0016987">
    <property type="term" value="F:sigma factor activity"/>
    <property type="evidence" value="ECO:0007669"/>
    <property type="project" value="UniProtKB-KW"/>
</dbReference>
<dbReference type="Pfam" id="PF04542">
    <property type="entry name" value="Sigma70_r2"/>
    <property type="match status" value="1"/>
</dbReference>
<dbReference type="Proteomes" id="UP000659061">
    <property type="component" value="Unassembled WGS sequence"/>
</dbReference>
<evidence type="ECO:0000256" key="4">
    <source>
        <dbReference type="ARBA" id="ARBA00023125"/>
    </source>
</evidence>
<dbReference type="AlphaFoldDB" id="A0A8I0FVR7"/>